<comment type="pathway">
    <text evidence="1">Amino-acid biosynthesis; L-methionine biosynthesis via salvage pathway; S-methyl-5-thio-alpha-D-ribose 1-phosphate from S-methyl-5'-thioadenosine (hydrolase route): step 1/2.</text>
</comment>
<accession>A0A2V5K529</accession>
<dbReference type="Gene3D" id="3.40.50.1580">
    <property type="entry name" value="Nucleoside phosphorylase domain"/>
    <property type="match status" value="1"/>
</dbReference>
<dbReference type="UniPathway" id="UPA00904">
    <property type="reaction ID" value="UER00871"/>
</dbReference>
<dbReference type="OrthoDB" id="9792278at2"/>
<dbReference type="RefSeq" id="WP_110840480.1">
    <property type="nucleotide sequence ID" value="NZ_QJVJ01000005.1"/>
</dbReference>
<keyword evidence="5" id="KW-0486">Methionine biosynthesis</keyword>
<dbReference type="PANTHER" id="PTHR46832:SF1">
    <property type="entry name" value="5'-METHYLTHIOADENOSINE_S-ADENOSYLHOMOCYSTEINE NUCLEOSIDASE"/>
    <property type="match status" value="1"/>
</dbReference>
<dbReference type="EC" id="3.2.2.9" evidence="2"/>
<comment type="caution">
    <text evidence="7">The sequence shown here is derived from an EMBL/GenBank/DDBJ whole genome shotgun (WGS) entry which is preliminary data.</text>
</comment>
<evidence type="ECO:0000313" key="7">
    <source>
        <dbReference type="EMBL" id="PYI54421.1"/>
    </source>
</evidence>
<evidence type="ECO:0000256" key="3">
    <source>
        <dbReference type="ARBA" id="ARBA00022605"/>
    </source>
</evidence>
<dbReference type="PANTHER" id="PTHR46832">
    <property type="entry name" value="5'-METHYLTHIOADENOSINE/S-ADENOSYLHOMOCYSTEINE NUCLEOSIDASE"/>
    <property type="match status" value="1"/>
</dbReference>
<proteinExistence type="predicted"/>
<dbReference type="NCBIfam" id="TIGR01704">
    <property type="entry name" value="MTA_SAH-Nsdase"/>
    <property type="match status" value="1"/>
</dbReference>
<dbReference type="GO" id="GO:0019284">
    <property type="term" value="P:L-methionine salvage from S-adenosylmethionine"/>
    <property type="evidence" value="ECO:0007669"/>
    <property type="project" value="TreeGrafter"/>
</dbReference>
<dbReference type="CDD" id="cd09008">
    <property type="entry name" value="MTAN"/>
    <property type="match status" value="1"/>
</dbReference>
<name>A0A2V5K529_9BACL</name>
<feature type="domain" description="Nucleoside phosphorylase" evidence="6">
    <location>
        <begin position="4"/>
        <end position="229"/>
    </location>
</feature>
<dbReference type="EMBL" id="QJVJ01000005">
    <property type="protein sequence ID" value="PYI54421.1"/>
    <property type="molecule type" value="Genomic_DNA"/>
</dbReference>
<evidence type="ECO:0000256" key="5">
    <source>
        <dbReference type="ARBA" id="ARBA00023167"/>
    </source>
</evidence>
<dbReference type="GO" id="GO:0009164">
    <property type="term" value="P:nucleoside catabolic process"/>
    <property type="evidence" value="ECO:0007669"/>
    <property type="project" value="InterPro"/>
</dbReference>
<dbReference type="AlphaFoldDB" id="A0A2V5K529"/>
<keyword evidence="3" id="KW-0028">Amino-acid biosynthesis</keyword>
<dbReference type="InterPro" id="IPR035994">
    <property type="entry name" value="Nucleoside_phosphorylase_sf"/>
</dbReference>
<dbReference type="GO" id="GO:0019509">
    <property type="term" value="P:L-methionine salvage from methylthioadenosine"/>
    <property type="evidence" value="ECO:0007669"/>
    <property type="project" value="UniProtKB-UniPathway"/>
</dbReference>
<dbReference type="GO" id="GO:0008782">
    <property type="term" value="F:adenosylhomocysteine nucleosidase activity"/>
    <property type="evidence" value="ECO:0007669"/>
    <property type="project" value="UniProtKB-EC"/>
</dbReference>
<dbReference type="InterPro" id="IPR010049">
    <property type="entry name" value="MTA_SAH_Nsdase"/>
</dbReference>
<dbReference type="SUPFAM" id="SSF53167">
    <property type="entry name" value="Purine and uridine phosphorylases"/>
    <property type="match status" value="1"/>
</dbReference>
<gene>
    <name evidence="7" type="ORF">DLM86_13190</name>
</gene>
<evidence type="ECO:0000256" key="2">
    <source>
        <dbReference type="ARBA" id="ARBA00011974"/>
    </source>
</evidence>
<sequence length="232" mass="24991">MWNKIGLIGAMVEEIQRIEERLESRTVTDKAGIRFMEGTFCGKPVVLCKSGVGKVNAAVCTQLLIDRFGVDAVVFTGVAGALDPSLDIGDIVISTDCQQHDMDASPLGFPRGTIPFAETSVFPAHPELVRLAVEASERLAEGRTLQGRVLSGDQFVADRETVRLLHERLGGACTEMEGSAVAQVCAMNGVPYVVIRSMSDKADGSAHVNFAEFAVQAADRSYRIVERMIGSM</sequence>
<keyword evidence="4" id="KW-0378">Hydrolase</keyword>
<evidence type="ECO:0000256" key="1">
    <source>
        <dbReference type="ARBA" id="ARBA00004945"/>
    </source>
</evidence>
<keyword evidence="8" id="KW-1185">Reference proteome</keyword>
<protein>
    <recommendedName>
        <fullName evidence="2">adenosylhomocysteine nucleosidase</fullName>
        <ecNumber evidence="2">3.2.2.9</ecNumber>
    </recommendedName>
</protein>
<dbReference type="GO" id="GO:0008930">
    <property type="term" value="F:methylthioadenosine nucleosidase activity"/>
    <property type="evidence" value="ECO:0007669"/>
    <property type="project" value="InterPro"/>
</dbReference>
<dbReference type="InterPro" id="IPR000845">
    <property type="entry name" value="Nucleoside_phosphorylase_d"/>
</dbReference>
<evidence type="ECO:0000256" key="4">
    <source>
        <dbReference type="ARBA" id="ARBA00022801"/>
    </source>
</evidence>
<evidence type="ECO:0000259" key="6">
    <source>
        <dbReference type="Pfam" id="PF01048"/>
    </source>
</evidence>
<evidence type="ECO:0000313" key="8">
    <source>
        <dbReference type="Proteomes" id="UP000247476"/>
    </source>
</evidence>
<dbReference type="GO" id="GO:0005829">
    <property type="term" value="C:cytosol"/>
    <property type="evidence" value="ECO:0007669"/>
    <property type="project" value="TreeGrafter"/>
</dbReference>
<organism evidence="7 8">
    <name type="scientific">Paenibacillus flagellatus</name>
    <dbReference type="NCBI Taxonomy" id="2211139"/>
    <lineage>
        <taxon>Bacteria</taxon>
        <taxon>Bacillati</taxon>
        <taxon>Bacillota</taxon>
        <taxon>Bacilli</taxon>
        <taxon>Bacillales</taxon>
        <taxon>Paenibacillaceae</taxon>
        <taxon>Paenibacillus</taxon>
    </lineage>
</organism>
<dbReference type="Pfam" id="PF01048">
    <property type="entry name" value="PNP_UDP_1"/>
    <property type="match status" value="1"/>
</dbReference>
<reference evidence="7 8" key="1">
    <citation type="submission" date="2018-05" db="EMBL/GenBank/DDBJ databases">
        <title>Paenibacillus flagellatus sp. nov., isolated from selenium mineral soil.</title>
        <authorList>
            <person name="Dai X."/>
        </authorList>
    </citation>
    <scope>NUCLEOTIDE SEQUENCE [LARGE SCALE GENOMIC DNA]</scope>
    <source>
        <strain evidence="7 8">DXL2</strain>
    </source>
</reference>
<dbReference type="Proteomes" id="UP000247476">
    <property type="component" value="Unassembled WGS sequence"/>
</dbReference>
<dbReference type="NCBIfam" id="NF004079">
    <property type="entry name" value="PRK05584.1"/>
    <property type="match status" value="1"/>
</dbReference>